<gene>
    <name evidence="3" type="ORF">QSG27_23640</name>
</gene>
<feature type="domain" description="Peptidase G2 IMC autoproteolytic cleavage" evidence="2">
    <location>
        <begin position="135"/>
        <end position="309"/>
    </location>
</feature>
<evidence type="ECO:0000313" key="4">
    <source>
        <dbReference type="Proteomes" id="UP001227317"/>
    </source>
</evidence>
<protein>
    <submittedName>
        <fullName evidence="3">Peptidase G2 autoproteolytic cleavage domain-containing protein</fullName>
    </submittedName>
</protein>
<organism evidence="3 4">
    <name type="scientific">Azospirillum isscasi</name>
    <dbReference type="NCBI Taxonomy" id="3053926"/>
    <lineage>
        <taxon>Bacteria</taxon>
        <taxon>Pseudomonadati</taxon>
        <taxon>Pseudomonadota</taxon>
        <taxon>Alphaproteobacteria</taxon>
        <taxon>Rhodospirillales</taxon>
        <taxon>Azospirillaceae</taxon>
        <taxon>Azospirillum</taxon>
    </lineage>
</organism>
<keyword evidence="4" id="KW-1185">Reference proteome</keyword>
<dbReference type="Proteomes" id="UP001227317">
    <property type="component" value="Unassembled WGS sequence"/>
</dbReference>
<name>A0ABU0WQ71_9PROT</name>
<dbReference type="EMBL" id="JAUJFI010000163">
    <property type="protein sequence ID" value="MDQ2105709.1"/>
    <property type="molecule type" value="Genomic_DNA"/>
</dbReference>
<keyword evidence="1" id="KW-0732">Signal</keyword>
<evidence type="ECO:0000256" key="1">
    <source>
        <dbReference type="SAM" id="SignalP"/>
    </source>
</evidence>
<feature type="signal peptide" evidence="1">
    <location>
        <begin position="1"/>
        <end position="33"/>
    </location>
</feature>
<dbReference type="RefSeq" id="WP_306710481.1">
    <property type="nucleotide sequence ID" value="NZ_JAUJFI010000163.1"/>
</dbReference>
<comment type="caution">
    <text evidence="3">The sequence shown here is derived from an EMBL/GenBank/DDBJ whole genome shotgun (WGS) entry which is preliminary data.</text>
</comment>
<dbReference type="InterPro" id="IPR021865">
    <property type="entry name" value="Peptidase_G2"/>
</dbReference>
<evidence type="ECO:0000313" key="3">
    <source>
        <dbReference type="EMBL" id="MDQ2105709.1"/>
    </source>
</evidence>
<reference evidence="3 4" key="1">
    <citation type="submission" date="2023-06" db="EMBL/GenBank/DDBJ databases">
        <title>Azospirillum isscasensis sp.nov, a bacterium isolated from rhizosphere soil of rice.</title>
        <authorList>
            <person name="Wang H."/>
        </authorList>
    </citation>
    <scope>NUCLEOTIDE SEQUENCE [LARGE SCALE GENOMIC DNA]</scope>
    <source>
        <strain evidence="3 4">C340-1</strain>
    </source>
</reference>
<proteinExistence type="predicted"/>
<sequence>MTSRSHLPVAMPTVVPMLAVGAGSMAAPGLAIAGDADSGLFSPAADTLALGVGGAEGVRVSPNRNVSIGTTVSTSARLHVASTGQPLRCDHSGDTASIFYGLAGSPTFAGNAFTIDVTRSASSAYSFLYARSGVGSTTDVEFNLSGNGSGYCDGSWTGGGADYAEFFEWADGNPTAEDRRGLSVVLEGTRVRPATNTDPAASIVGVVSARPSVVGDAAWNAWSGKYLRDAFGAYVVEEVDLFVWTEDGVTRSCSVEAVPDDTKVPAGALRRTERRRKLNESWDPAKPYVPREHRPEWAPVGLVGKLCLRRGQPTGDRWIRLRDCGPEVEEWLVR</sequence>
<feature type="chain" id="PRO_5046943070" evidence="1">
    <location>
        <begin position="34"/>
        <end position="334"/>
    </location>
</feature>
<evidence type="ECO:0000259" key="2">
    <source>
        <dbReference type="Pfam" id="PF11962"/>
    </source>
</evidence>
<accession>A0ABU0WQ71</accession>
<dbReference type="Pfam" id="PF11962">
    <property type="entry name" value="Peptidase_G2"/>
    <property type="match status" value="1"/>
</dbReference>
<dbReference type="Gene3D" id="2.40.300.10">
    <property type="entry name" value="Head decoration protein D"/>
    <property type="match status" value="1"/>
</dbReference>